<dbReference type="EMBL" id="ML179233">
    <property type="protein sequence ID" value="THU94014.1"/>
    <property type="molecule type" value="Genomic_DNA"/>
</dbReference>
<feature type="compositionally biased region" description="Polar residues" evidence="1">
    <location>
        <begin position="280"/>
        <end position="301"/>
    </location>
</feature>
<reference evidence="2 3" key="1">
    <citation type="journal article" date="2019" name="Nat. Ecol. Evol.">
        <title>Megaphylogeny resolves global patterns of mushroom evolution.</title>
        <authorList>
            <person name="Varga T."/>
            <person name="Krizsan K."/>
            <person name="Foldi C."/>
            <person name="Dima B."/>
            <person name="Sanchez-Garcia M."/>
            <person name="Sanchez-Ramirez S."/>
            <person name="Szollosi G.J."/>
            <person name="Szarkandi J.G."/>
            <person name="Papp V."/>
            <person name="Albert L."/>
            <person name="Andreopoulos W."/>
            <person name="Angelini C."/>
            <person name="Antonin V."/>
            <person name="Barry K.W."/>
            <person name="Bougher N.L."/>
            <person name="Buchanan P."/>
            <person name="Buyck B."/>
            <person name="Bense V."/>
            <person name="Catcheside P."/>
            <person name="Chovatia M."/>
            <person name="Cooper J."/>
            <person name="Damon W."/>
            <person name="Desjardin D."/>
            <person name="Finy P."/>
            <person name="Geml J."/>
            <person name="Haridas S."/>
            <person name="Hughes K."/>
            <person name="Justo A."/>
            <person name="Karasinski D."/>
            <person name="Kautmanova I."/>
            <person name="Kiss B."/>
            <person name="Kocsube S."/>
            <person name="Kotiranta H."/>
            <person name="LaButti K.M."/>
            <person name="Lechner B.E."/>
            <person name="Liimatainen K."/>
            <person name="Lipzen A."/>
            <person name="Lukacs Z."/>
            <person name="Mihaltcheva S."/>
            <person name="Morgado L.N."/>
            <person name="Niskanen T."/>
            <person name="Noordeloos M.E."/>
            <person name="Ohm R.A."/>
            <person name="Ortiz-Santana B."/>
            <person name="Ovrebo C."/>
            <person name="Racz N."/>
            <person name="Riley R."/>
            <person name="Savchenko A."/>
            <person name="Shiryaev A."/>
            <person name="Soop K."/>
            <person name="Spirin V."/>
            <person name="Szebenyi C."/>
            <person name="Tomsovsky M."/>
            <person name="Tulloss R.E."/>
            <person name="Uehling J."/>
            <person name="Grigoriev I.V."/>
            <person name="Vagvolgyi C."/>
            <person name="Papp T."/>
            <person name="Martin F.M."/>
            <person name="Miettinen O."/>
            <person name="Hibbett D.S."/>
            <person name="Nagy L.G."/>
        </authorList>
    </citation>
    <scope>NUCLEOTIDE SEQUENCE [LARGE SCALE GENOMIC DNA]</scope>
    <source>
        <strain evidence="2 3">CBS 962.96</strain>
    </source>
</reference>
<accession>A0A4S8LWK0</accession>
<keyword evidence="3" id="KW-1185">Reference proteome</keyword>
<protein>
    <submittedName>
        <fullName evidence="2">Uncharacterized protein</fullName>
    </submittedName>
</protein>
<feature type="region of interest" description="Disordered" evidence="1">
    <location>
        <begin position="34"/>
        <end position="60"/>
    </location>
</feature>
<name>A0A4S8LWK0_DENBC</name>
<organism evidence="2 3">
    <name type="scientific">Dendrothele bispora (strain CBS 962.96)</name>
    <dbReference type="NCBI Taxonomy" id="1314807"/>
    <lineage>
        <taxon>Eukaryota</taxon>
        <taxon>Fungi</taxon>
        <taxon>Dikarya</taxon>
        <taxon>Basidiomycota</taxon>
        <taxon>Agaricomycotina</taxon>
        <taxon>Agaricomycetes</taxon>
        <taxon>Agaricomycetidae</taxon>
        <taxon>Agaricales</taxon>
        <taxon>Agaricales incertae sedis</taxon>
        <taxon>Dendrothele</taxon>
    </lineage>
</organism>
<gene>
    <name evidence="2" type="ORF">K435DRAFT_860924</name>
</gene>
<sequence>MGLLTAFPSLWASEVPACAVQSCNRAQQSINRGGFVSGNGKPPSIPEREGEQEVSSATSCYPTSGQLPHATASPAASIASASVCYLVQLIIVALQVLTEVWVTVPESTHIMEEALYAITEPETTLPACGWERDFQNAVCSDLDTSRLSSWNGQHDFSERPWVERGGLEARYEVADLLVDDGGNCENTRDLVHERGRDGAILYVEEDCCTVPLTKFLGYFFITGTLCVDGQGREGERLKRGTDGSGFTGNNAVLPDGGYGKVTTSSPTAAEPSVQDHGQRMWTSSGTGTSRQQASRPQSNLSPRLFPARGPSHECSRNYLHRRRAGQPPRNGLPDRHAPPKVARKSRAARSMRTTSRYRD</sequence>
<feature type="region of interest" description="Disordered" evidence="1">
    <location>
        <begin position="237"/>
        <end position="359"/>
    </location>
</feature>
<dbReference type="Proteomes" id="UP000297245">
    <property type="component" value="Unassembled WGS sequence"/>
</dbReference>
<evidence type="ECO:0000313" key="2">
    <source>
        <dbReference type="EMBL" id="THU94014.1"/>
    </source>
</evidence>
<proteinExistence type="predicted"/>
<evidence type="ECO:0000256" key="1">
    <source>
        <dbReference type="SAM" id="MobiDB-lite"/>
    </source>
</evidence>
<feature type="compositionally biased region" description="Low complexity" evidence="1">
    <location>
        <begin position="350"/>
        <end position="359"/>
    </location>
</feature>
<dbReference type="AlphaFoldDB" id="A0A4S8LWK0"/>
<evidence type="ECO:0000313" key="3">
    <source>
        <dbReference type="Proteomes" id="UP000297245"/>
    </source>
</evidence>